<dbReference type="EMBL" id="BNJF01000001">
    <property type="protein sequence ID" value="GHO43817.1"/>
    <property type="molecule type" value="Genomic_DNA"/>
</dbReference>
<dbReference type="InterPro" id="IPR007344">
    <property type="entry name" value="GrpB/CoaE"/>
</dbReference>
<dbReference type="InterPro" id="IPR043519">
    <property type="entry name" value="NT_sf"/>
</dbReference>
<reference evidence="1" key="1">
    <citation type="submission" date="2020-10" db="EMBL/GenBank/DDBJ databases">
        <title>Taxonomic study of unclassified bacteria belonging to the class Ktedonobacteria.</title>
        <authorList>
            <person name="Yabe S."/>
            <person name="Wang C.M."/>
            <person name="Zheng Y."/>
            <person name="Sakai Y."/>
            <person name="Cavaletti L."/>
            <person name="Monciardini P."/>
            <person name="Donadio S."/>
        </authorList>
    </citation>
    <scope>NUCLEOTIDE SEQUENCE</scope>
    <source>
        <strain evidence="1">SOSP1-1</strain>
    </source>
</reference>
<name>A0A8J3HTQ6_9CHLR</name>
<keyword evidence="2" id="KW-1185">Reference proteome</keyword>
<dbReference type="PANTHER" id="PTHR34822:SF1">
    <property type="entry name" value="GRPB FAMILY PROTEIN"/>
    <property type="match status" value="1"/>
</dbReference>
<organism evidence="1 2">
    <name type="scientific">Ktedonospora formicarum</name>
    <dbReference type="NCBI Taxonomy" id="2778364"/>
    <lineage>
        <taxon>Bacteria</taxon>
        <taxon>Bacillati</taxon>
        <taxon>Chloroflexota</taxon>
        <taxon>Ktedonobacteria</taxon>
        <taxon>Ktedonobacterales</taxon>
        <taxon>Ktedonobacteraceae</taxon>
        <taxon>Ktedonospora</taxon>
    </lineage>
</organism>
<dbReference type="Pfam" id="PF04229">
    <property type="entry name" value="GrpB"/>
    <property type="match status" value="1"/>
</dbReference>
<evidence type="ECO:0000313" key="1">
    <source>
        <dbReference type="EMBL" id="GHO43817.1"/>
    </source>
</evidence>
<accession>A0A8J3HTQ6</accession>
<proteinExistence type="predicted"/>
<dbReference type="Gene3D" id="3.30.460.10">
    <property type="entry name" value="Beta Polymerase, domain 2"/>
    <property type="match status" value="1"/>
</dbReference>
<protein>
    <recommendedName>
        <fullName evidence="3">GrpB family protein</fullName>
    </recommendedName>
</protein>
<gene>
    <name evidence="1" type="ORF">KSX_19800</name>
</gene>
<comment type="caution">
    <text evidence="1">The sequence shown here is derived from an EMBL/GenBank/DDBJ whole genome shotgun (WGS) entry which is preliminary data.</text>
</comment>
<evidence type="ECO:0008006" key="3">
    <source>
        <dbReference type="Google" id="ProtNLM"/>
    </source>
</evidence>
<dbReference type="AlphaFoldDB" id="A0A8J3HTQ6"/>
<evidence type="ECO:0000313" key="2">
    <source>
        <dbReference type="Proteomes" id="UP000612362"/>
    </source>
</evidence>
<sequence length="198" mass="22526">MRFFEVLMLNIISYNTAWPQEFATIAQQLRAALGNLALRIDHIGSTSVPGLAAKDIIDVQVTVQDFTHTAQLIDILSSLGYTWIERITGDHVPPNYQGAETDWQKIVFRHPTTQRPTNLHVRAQGRPNQRYPILFRDYLRAHPVASAAYAQIKQALSQRHPDDVDFYYDIKDPLCDIVIEAAYDWAHTTNWQPGPSDG</sequence>
<dbReference type="PANTHER" id="PTHR34822">
    <property type="entry name" value="GRPB DOMAIN PROTEIN (AFU_ORTHOLOGUE AFUA_1G01530)"/>
    <property type="match status" value="1"/>
</dbReference>
<dbReference type="SUPFAM" id="SSF81301">
    <property type="entry name" value="Nucleotidyltransferase"/>
    <property type="match status" value="1"/>
</dbReference>
<dbReference type="Proteomes" id="UP000612362">
    <property type="component" value="Unassembled WGS sequence"/>
</dbReference>